<sequence>MQDFRNRHDFRTLVLAFIVWAAHFTLLWVASVTFPGEPAARWLALAFTTFALGALSWLFLRAGKPKLASVAGLGLAIATVGTIYDSIPPLIG</sequence>
<dbReference type="RefSeq" id="WP_305928588.1">
    <property type="nucleotide sequence ID" value="NZ_JAVAIL010000001.1"/>
</dbReference>
<keyword evidence="3" id="KW-1185">Reference proteome</keyword>
<reference evidence="2 3" key="1">
    <citation type="submission" date="2023-08" db="EMBL/GenBank/DDBJ databases">
        <title>genomic of DY56.</title>
        <authorList>
            <person name="Wang Y."/>
        </authorList>
    </citation>
    <scope>NUCLEOTIDE SEQUENCE [LARGE SCALE GENOMIC DNA]</scope>
    <source>
        <strain evidence="2 3">DY56-A-20</strain>
    </source>
</reference>
<feature type="transmembrane region" description="Helical" evidence="1">
    <location>
        <begin position="42"/>
        <end position="60"/>
    </location>
</feature>
<evidence type="ECO:0000313" key="3">
    <source>
        <dbReference type="Proteomes" id="UP001235664"/>
    </source>
</evidence>
<keyword evidence="1" id="KW-1133">Transmembrane helix</keyword>
<feature type="transmembrane region" description="Helical" evidence="1">
    <location>
        <begin position="12"/>
        <end position="30"/>
    </location>
</feature>
<name>A0ABT9H561_9SPHN</name>
<accession>A0ABT9H561</accession>
<protein>
    <submittedName>
        <fullName evidence="2">Uncharacterized protein</fullName>
    </submittedName>
</protein>
<dbReference type="Proteomes" id="UP001235664">
    <property type="component" value="Unassembled WGS sequence"/>
</dbReference>
<proteinExistence type="predicted"/>
<keyword evidence="1" id="KW-0472">Membrane</keyword>
<feature type="transmembrane region" description="Helical" evidence="1">
    <location>
        <begin position="67"/>
        <end position="84"/>
    </location>
</feature>
<comment type="caution">
    <text evidence="2">The sequence shown here is derived from an EMBL/GenBank/DDBJ whole genome shotgun (WGS) entry which is preliminary data.</text>
</comment>
<organism evidence="2 3">
    <name type="scientific">Qipengyuania benthica</name>
    <dbReference type="NCBI Taxonomy" id="3067651"/>
    <lineage>
        <taxon>Bacteria</taxon>
        <taxon>Pseudomonadati</taxon>
        <taxon>Pseudomonadota</taxon>
        <taxon>Alphaproteobacteria</taxon>
        <taxon>Sphingomonadales</taxon>
        <taxon>Erythrobacteraceae</taxon>
        <taxon>Qipengyuania</taxon>
    </lineage>
</organism>
<gene>
    <name evidence="2" type="ORF">Q9K01_02275</name>
</gene>
<evidence type="ECO:0000313" key="2">
    <source>
        <dbReference type="EMBL" id="MDP4538454.1"/>
    </source>
</evidence>
<evidence type="ECO:0000256" key="1">
    <source>
        <dbReference type="SAM" id="Phobius"/>
    </source>
</evidence>
<dbReference type="EMBL" id="JAVAIL010000001">
    <property type="protein sequence ID" value="MDP4538454.1"/>
    <property type="molecule type" value="Genomic_DNA"/>
</dbReference>
<keyword evidence="1" id="KW-0812">Transmembrane</keyword>